<proteinExistence type="predicted"/>
<evidence type="ECO:0000256" key="1">
    <source>
        <dbReference type="SAM" id="Phobius"/>
    </source>
</evidence>
<dbReference type="Proteomes" id="UP001600109">
    <property type="component" value="Unassembled WGS sequence"/>
</dbReference>
<keyword evidence="1" id="KW-0812">Transmembrane</keyword>
<name>A0ABW6HTS1_9FLAO</name>
<dbReference type="RefSeq" id="WP_379854047.1">
    <property type="nucleotide sequence ID" value="NZ_JBHZPZ010000004.1"/>
</dbReference>
<keyword evidence="3" id="KW-1185">Reference proteome</keyword>
<reference evidence="2 3" key="1">
    <citation type="submission" date="2024-06" db="EMBL/GenBank/DDBJ databases">
        <title>Flavobacterium spp. isolated from glacier.</title>
        <authorList>
            <person name="Han D."/>
        </authorList>
    </citation>
    <scope>NUCLEOTIDE SEQUENCE [LARGE SCALE GENOMIC DNA]</scope>
    <source>
        <strain evidence="2 3">LS2P90</strain>
    </source>
</reference>
<evidence type="ECO:0000313" key="3">
    <source>
        <dbReference type="Proteomes" id="UP001600109"/>
    </source>
</evidence>
<feature type="transmembrane region" description="Helical" evidence="1">
    <location>
        <begin position="45"/>
        <end position="65"/>
    </location>
</feature>
<protein>
    <submittedName>
        <fullName evidence="2">Uncharacterized protein</fullName>
    </submittedName>
</protein>
<organism evidence="2 3">
    <name type="scientific">Flavobacterium xylosi</name>
    <dbReference type="NCBI Taxonomy" id="3230415"/>
    <lineage>
        <taxon>Bacteria</taxon>
        <taxon>Pseudomonadati</taxon>
        <taxon>Bacteroidota</taxon>
        <taxon>Flavobacteriia</taxon>
        <taxon>Flavobacteriales</taxon>
        <taxon>Flavobacteriaceae</taxon>
        <taxon>Flavobacterium</taxon>
    </lineage>
</organism>
<sequence>MDFNDIQSAWNNDTGSDIKVPTNLEKLKSANMPVDMIRKNLRNEFFIQLPAMILLGFLPQLLHLLPKYDTIFYLFYGIAVATSIYYFIKLYLFYRRIGNTTLDTKDNLYKTYFDIQLNMELYKSFTYSLIPFALAGGCLFVISKSPSILERYLISESSSNFPFTILILIFIFLMLLIGLMTEVWVNYYYGKYAKQIKKVIDELKEE</sequence>
<feature type="transmembrane region" description="Helical" evidence="1">
    <location>
        <begin position="125"/>
        <end position="143"/>
    </location>
</feature>
<comment type="caution">
    <text evidence="2">The sequence shown here is derived from an EMBL/GenBank/DDBJ whole genome shotgun (WGS) entry which is preliminary data.</text>
</comment>
<keyword evidence="1" id="KW-0472">Membrane</keyword>
<feature type="transmembrane region" description="Helical" evidence="1">
    <location>
        <begin position="71"/>
        <end position="88"/>
    </location>
</feature>
<accession>A0ABW6HTS1</accession>
<feature type="transmembrane region" description="Helical" evidence="1">
    <location>
        <begin position="163"/>
        <end position="189"/>
    </location>
</feature>
<gene>
    <name evidence="2" type="ORF">ACFX5E_04835</name>
</gene>
<dbReference type="EMBL" id="JBHZPZ010000004">
    <property type="protein sequence ID" value="MFE3867401.1"/>
    <property type="molecule type" value="Genomic_DNA"/>
</dbReference>
<evidence type="ECO:0000313" key="2">
    <source>
        <dbReference type="EMBL" id="MFE3867401.1"/>
    </source>
</evidence>
<keyword evidence="1" id="KW-1133">Transmembrane helix</keyword>